<proteinExistence type="predicted"/>
<dbReference type="GO" id="GO:0016799">
    <property type="term" value="F:hydrolase activity, hydrolyzing N-glycosyl compounds"/>
    <property type="evidence" value="ECO:0007669"/>
    <property type="project" value="InterPro"/>
</dbReference>
<protein>
    <submittedName>
        <fullName evidence="3">DUF1593 domain-containing protein</fullName>
    </submittedName>
</protein>
<sequence length="446" mass="49873">MRYIFTFFLILVTLITNGKTVKTANNNSDKARLIVTTDLGGADPDDTQSLIHLLTCADGIDLEGIISSPSWVETPDNTSKIREIVDAYANVYENLREHSKSYPSPEVLYPLIVRGQSKPHVSGIGEGKDSPGSELIIKAVDKDDPRPIWLTAWGGMNTIAQAIWKVKNTRSEKDFERFSSKIRIYDVLGQDDAGAWIAKNFPRITYIRNDKIYGWAPDDNWTKNNIQNRGSFGAIYPDRIWATEGDSPAFLYLCANGLNTPEHPDYGGWGGRFDQEKCRNIRGMDFIVKSGKDEAIYDDYYMYGSAPEGVNAINLWKEELYNDFAARMIWSVTPLFKDANHHPTAILNGKRSLAPLILKAKAGKKLKLDAFGSSDPDGDALTYRWFKYDGPSSYKKNVKIDGIENSSCLITIPHDAAGKNIHIILTVSDSGTPKLSSYRRAIIEVK</sequence>
<dbReference type="SUPFAM" id="SSF53590">
    <property type="entry name" value="Nucleoside hydrolase"/>
    <property type="match status" value="1"/>
</dbReference>
<feature type="domain" description="Cellulose-binding Sde182 nucleoside hydrolase-like" evidence="1">
    <location>
        <begin position="32"/>
        <end position="273"/>
    </location>
</feature>
<evidence type="ECO:0000313" key="3">
    <source>
        <dbReference type="EMBL" id="QCD41896.1"/>
    </source>
</evidence>
<evidence type="ECO:0000259" key="2">
    <source>
        <dbReference type="Pfam" id="PF21027"/>
    </source>
</evidence>
<dbReference type="InterPro" id="IPR013783">
    <property type="entry name" value="Ig-like_fold"/>
</dbReference>
<dbReference type="Pfam" id="PF21027">
    <property type="entry name" value="Sde0182_C"/>
    <property type="match status" value="1"/>
</dbReference>
<dbReference type="KEGG" id="ddb:E7747_06125"/>
<dbReference type="RefSeq" id="WP_136414767.1">
    <property type="nucleotide sequence ID" value="NZ_CAXHQF010000010.1"/>
</dbReference>
<keyword evidence="4" id="KW-1185">Reference proteome</keyword>
<name>A0A4P7W1W2_9BACT</name>
<dbReference type="Proteomes" id="UP000297149">
    <property type="component" value="Chromosome"/>
</dbReference>
<dbReference type="EMBL" id="CP039396">
    <property type="protein sequence ID" value="QCD41896.1"/>
    <property type="molecule type" value="Genomic_DNA"/>
</dbReference>
<dbReference type="InterPro" id="IPR036452">
    <property type="entry name" value="Ribo_hydro-like"/>
</dbReference>
<organism evidence="3 4">
    <name type="scientific">Duncaniella dubosii</name>
    <dbReference type="NCBI Taxonomy" id="2518971"/>
    <lineage>
        <taxon>Bacteria</taxon>
        <taxon>Pseudomonadati</taxon>
        <taxon>Bacteroidota</taxon>
        <taxon>Bacteroidia</taxon>
        <taxon>Bacteroidales</taxon>
        <taxon>Muribaculaceae</taxon>
        <taxon>Duncaniella</taxon>
    </lineage>
</organism>
<feature type="domain" description="Cellulose-binding Sde182 C-terminal" evidence="2">
    <location>
        <begin position="366"/>
        <end position="445"/>
    </location>
</feature>
<dbReference type="Gene3D" id="2.60.40.10">
    <property type="entry name" value="Immunoglobulins"/>
    <property type="match status" value="1"/>
</dbReference>
<dbReference type="Pfam" id="PF07632">
    <property type="entry name" value="Sde182_NH-like"/>
    <property type="match status" value="1"/>
</dbReference>
<accession>A0A4P7W1W2</accession>
<dbReference type="Gene3D" id="3.90.245.10">
    <property type="entry name" value="Ribonucleoside hydrolase-like"/>
    <property type="match status" value="1"/>
</dbReference>
<evidence type="ECO:0000313" key="4">
    <source>
        <dbReference type="Proteomes" id="UP000297149"/>
    </source>
</evidence>
<dbReference type="AlphaFoldDB" id="A0A4P7W1W2"/>
<reference evidence="4" key="1">
    <citation type="submission" date="2019-02" db="EMBL/GenBank/DDBJ databases">
        <title>Isolation and identification of novel species under the genus Muribaculum.</title>
        <authorList>
            <person name="Miyake S."/>
            <person name="Ding Y."/>
            <person name="Low A."/>
            <person name="Soh M."/>
            <person name="Seedorf H."/>
        </authorList>
    </citation>
    <scope>NUCLEOTIDE SEQUENCE [LARGE SCALE GENOMIC DNA]</scope>
    <source>
        <strain evidence="4">H5</strain>
    </source>
</reference>
<dbReference type="InterPro" id="IPR048527">
    <property type="entry name" value="Sde182_C"/>
</dbReference>
<evidence type="ECO:0000259" key="1">
    <source>
        <dbReference type="Pfam" id="PF07632"/>
    </source>
</evidence>
<gene>
    <name evidence="3" type="ORF">E7747_06125</name>
</gene>
<dbReference type="InterPro" id="IPR011483">
    <property type="entry name" value="Sde182_NH-like"/>
</dbReference>